<keyword evidence="2" id="KW-0560">Oxidoreductase</keyword>
<protein>
    <submittedName>
        <fullName evidence="5">Unannotated protein</fullName>
    </submittedName>
</protein>
<gene>
    <name evidence="5" type="ORF">UFOPK1358_01335</name>
</gene>
<dbReference type="FunFam" id="3.40.50.720:FF:000084">
    <property type="entry name" value="Short-chain dehydrogenase reductase"/>
    <property type="match status" value="1"/>
</dbReference>
<dbReference type="EMBL" id="CAEZSF010000138">
    <property type="protein sequence ID" value="CAB4546334.1"/>
    <property type="molecule type" value="Genomic_DNA"/>
</dbReference>
<dbReference type="PANTHER" id="PTHR24321:SF15">
    <property type="entry name" value="OXIDOREDUCTASE UCPA"/>
    <property type="match status" value="1"/>
</dbReference>
<evidence type="ECO:0000256" key="2">
    <source>
        <dbReference type="ARBA" id="ARBA00023002"/>
    </source>
</evidence>
<dbReference type="InterPro" id="IPR002347">
    <property type="entry name" value="SDR_fam"/>
</dbReference>
<sequence>MSQTAPARERTLIVTGAGNGLGAAIARAAAAAGWRVGVLDQDAQAAQAVASSLALGAVALQADISDERSVQEALDRFAQETSVAAPDGLVCNAGIVRFGPLLDADVADFRAVVDVNLTGTFITARAVARRMIAARQAGSIVTVTSMNGVAPGPNSGAYGPSKAAVALLTQQMALEWGPHGIRANAIAPGLINAGMSEPIYADHEIRARRESSVPLRRLGTAEEVAAATLFLLSDDASYVSGTELVVDGGVTMSVIASLPRPQSVDSVGDNFSAAASATEPGKPGTSRDR</sequence>
<dbReference type="PANTHER" id="PTHR24321">
    <property type="entry name" value="DEHYDROGENASES, SHORT CHAIN"/>
    <property type="match status" value="1"/>
</dbReference>
<dbReference type="SMART" id="SM00822">
    <property type="entry name" value="PKS_KR"/>
    <property type="match status" value="1"/>
</dbReference>
<proteinExistence type="inferred from homology"/>
<feature type="region of interest" description="Disordered" evidence="3">
    <location>
        <begin position="261"/>
        <end position="289"/>
    </location>
</feature>
<dbReference type="AlphaFoldDB" id="A0A6J6C5J1"/>
<dbReference type="CDD" id="cd05233">
    <property type="entry name" value="SDR_c"/>
    <property type="match status" value="1"/>
</dbReference>
<dbReference type="Pfam" id="PF13561">
    <property type="entry name" value="adh_short_C2"/>
    <property type="match status" value="1"/>
</dbReference>
<dbReference type="SUPFAM" id="SSF51735">
    <property type="entry name" value="NAD(P)-binding Rossmann-fold domains"/>
    <property type="match status" value="1"/>
</dbReference>
<comment type="similarity">
    <text evidence="1">Belongs to the short-chain dehydrogenases/reductases (SDR) family.</text>
</comment>
<feature type="domain" description="Ketoreductase" evidence="4">
    <location>
        <begin position="10"/>
        <end position="189"/>
    </location>
</feature>
<dbReference type="InterPro" id="IPR057326">
    <property type="entry name" value="KR_dom"/>
</dbReference>
<evidence type="ECO:0000259" key="4">
    <source>
        <dbReference type="SMART" id="SM00822"/>
    </source>
</evidence>
<organism evidence="5">
    <name type="scientific">freshwater metagenome</name>
    <dbReference type="NCBI Taxonomy" id="449393"/>
    <lineage>
        <taxon>unclassified sequences</taxon>
        <taxon>metagenomes</taxon>
        <taxon>ecological metagenomes</taxon>
    </lineage>
</organism>
<reference evidence="5" key="1">
    <citation type="submission" date="2020-05" db="EMBL/GenBank/DDBJ databases">
        <authorList>
            <person name="Chiriac C."/>
            <person name="Salcher M."/>
            <person name="Ghai R."/>
            <person name="Kavagutti S V."/>
        </authorList>
    </citation>
    <scope>NUCLEOTIDE SEQUENCE</scope>
</reference>
<evidence type="ECO:0000256" key="1">
    <source>
        <dbReference type="ARBA" id="ARBA00006484"/>
    </source>
</evidence>
<name>A0A6J6C5J1_9ZZZZ</name>
<evidence type="ECO:0000256" key="3">
    <source>
        <dbReference type="SAM" id="MobiDB-lite"/>
    </source>
</evidence>
<dbReference type="InterPro" id="IPR036291">
    <property type="entry name" value="NAD(P)-bd_dom_sf"/>
</dbReference>
<accession>A0A6J6C5J1</accession>
<dbReference type="PRINTS" id="PR00081">
    <property type="entry name" value="GDHRDH"/>
</dbReference>
<evidence type="ECO:0000313" key="5">
    <source>
        <dbReference type="EMBL" id="CAB4546334.1"/>
    </source>
</evidence>
<dbReference type="GO" id="GO:0016491">
    <property type="term" value="F:oxidoreductase activity"/>
    <property type="evidence" value="ECO:0007669"/>
    <property type="project" value="UniProtKB-KW"/>
</dbReference>
<dbReference type="PRINTS" id="PR00080">
    <property type="entry name" value="SDRFAMILY"/>
</dbReference>
<dbReference type="Gene3D" id="3.40.50.720">
    <property type="entry name" value="NAD(P)-binding Rossmann-like Domain"/>
    <property type="match status" value="1"/>
</dbReference>